<dbReference type="Pfam" id="PF00583">
    <property type="entry name" value="Acetyltransf_1"/>
    <property type="match status" value="1"/>
</dbReference>
<evidence type="ECO:0000256" key="1">
    <source>
        <dbReference type="ARBA" id="ARBA00022679"/>
    </source>
</evidence>
<dbReference type="CDD" id="cd04301">
    <property type="entry name" value="NAT_SF"/>
    <property type="match status" value="1"/>
</dbReference>
<keyword evidence="2 4" id="KW-0012">Acyltransferase</keyword>
<gene>
    <name evidence="4" type="ORF">ACFOSS_03060</name>
</gene>
<proteinExistence type="predicted"/>
<dbReference type="PROSITE" id="PS51186">
    <property type="entry name" value="GNAT"/>
    <property type="match status" value="1"/>
</dbReference>
<evidence type="ECO:0000313" key="4">
    <source>
        <dbReference type="EMBL" id="MFC3912446.1"/>
    </source>
</evidence>
<evidence type="ECO:0000256" key="2">
    <source>
        <dbReference type="ARBA" id="ARBA00023315"/>
    </source>
</evidence>
<reference evidence="5" key="1">
    <citation type="journal article" date="2019" name="Int. J. Syst. Evol. Microbiol.">
        <title>The Global Catalogue of Microorganisms (GCM) 10K type strain sequencing project: providing services to taxonomists for standard genome sequencing and annotation.</title>
        <authorList>
            <consortium name="The Broad Institute Genomics Platform"/>
            <consortium name="The Broad Institute Genome Sequencing Center for Infectious Disease"/>
            <person name="Wu L."/>
            <person name="Ma J."/>
        </authorList>
    </citation>
    <scope>NUCLEOTIDE SEQUENCE [LARGE SCALE GENOMIC DNA]</scope>
    <source>
        <strain evidence="5">CCUG 54939</strain>
    </source>
</reference>
<protein>
    <submittedName>
        <fullName evidence="4">GNAT family N-acetyltransferase</fullName>
        <ecNumber evidence="4">2.3.-.-</ecNumber>
    </submittedName>
</protein>
<evidence type="ECO:0000313" key="5">
    <source>
        <dbReference type="Proteomes" id="UP001595692"/>
    </source>
</evidence>
<dbReference type="Gene3D" id="3.40.630.30">
    <property type="match status" value="1"/>
</dbReference>
<dbReference type="EC" id="2.3.-.-" evidence="4"/>
<evidence type="ECO:0000259" key="3">
    <source>
        <dbReference type="PROSITE" id="PS51186"/>
    </source>
</evidence>
<sequence length="160" mass="17939">MLIRAIRTADWPVILQLQQEAYHALAPESEAVLQSKTKLGPDTCLVACLDDEVVGYCLAHPWLADEPASLYRIYPQPAGHQGLYLHDMVVSPRAQGRGIARRFMAHLQHKAHQAGMSTVALVAVQGADRYWRRYQFVPRACDKDLSAYGPNAVYMQHRTA</sequence>
<keyword evidence="5" id="KW-1185">Reference proteome</keyword>
<feature type="domain" description="N-acetyltransferase" evidence="3">
    <location>
        <begin position="1"/>
        <end position="160"/>
    </location>
</feature>
<dbReference type="SUPFAM" id="SSF55729">
    <property type="entry name" value="Acyl-CoA N-acyltransferases (Nat)"/>
    <property type="match status" value="1"/>
</dbReference>
<dbReference type="RefSeq" id="WP_377150553.1">
    <property type="nucleotide sequence ID" value="NZ_JBHSAF010000001.1"/>
</dbReference>
<dbReference type="GO" id="GO:0016746">
    <property type="term" value="F:acyltransferase activity"/>
    <property type="evidence" value="ECO:0007669"/>
    <property type="project" value="UniProtKB-KW"/>
</dbReference>
<dbReference type="InterPro" id="IPR050832">
    <property type="entry name" value="Bact_Acetyltransf"/>
</dbReference>
<dbReference type="EMBL" id="JBHSAF010000001">
    <property type="protein sequence ID" value="MFC3912446.1"/>
    <property type="molecule type" value="Genomic_DNA"/>
</dbReference>
<organism evidence="4 5">
    <name type="scientific">Pseudaeromonas sharmana</name>
    <dbReference type="NCBI Taxonomy" id="328412"/>
    <lineage>
        <taxon>Bacteria</taxon>
        <taxon>Pseudomonadati</taxon>
        <taxon>Pseudomonadota</taxon>
        <taxon>Gammaproteobacteria</taxon>
        <taxon>Aeromonadales</taxon>
        <taxon>Aeromonadaceae</taxon>
        <taxon>Pseudaeromonas</taxon>
    </lineage>
</organism>
<comment type="caution">
    <text evidence="4">The sequence shown here is derived from an EMBL/GenBank/DDBJ whole genome shotgun (WGS) entry which is preliminary data.</text>
</comment>
<name>A0ABV8CJY7_9GAMM</name>
<accession>A0ABV8CJY7</accession>
<dbReference type="PANTHER" id="PTHR43877:SF2">
    <property type="entry name" value="AMINOALKYLPHOSPHONATE N-ACETYLTRANSFERASE-RELATED"/>
    <property type="match status" value="1"/>
</dbReference>
<dbReference type="Proteomes" id="UP001595692">
    <property type="component" value="Unassembled WGS sequence"/>
</dbReference>
<dbReference type="InterPro" id="IPR000182">
    <property type="entry name" value="GNAT_dom"/>
</dbReference>
<dbReference type="PANTHER" id="PTHR43877">
    <property type="entry name" value="AMINOALKYLPHOSPHONATE N-ACETYLTRANSFERASE-RELATED-RELATED"/>
    <property type="match status" value="1"/>
</dbReference>
<dbReference type="InterPro" id="IPR016181">
    <property type="entry name" value="Acyl_CoA_acyltransferase"/>
</dbReference>
<keyword evidence="1 4" id="KW-0808">Transferase</keyword>